<dbReference type="InterPro" id="IPR014710">
    <property type="entry name" value="RmlC-like_jellyroll"/>
</dbReference>
<dbReference type="InterPro" id="IPR050397">
    <property type="entry name" value="Env_Response_Regulators"/>
</dbReference>
<sequence>MTGTSTRPESPDRIRHLPNSVAVVATSDGDVLVHCPPETLKYLLHDGLIPPSIILLPVDLTAGQELGSSGFVRRGINYASVEFLIYSSFFGQQRKTRLVTVTEHQARRLRTILNETIRGPADSEDYGEFAWVQQECAAVGYYAPLGRVLMLEDLVEIVSLEAGGGAFGVTQLALEDDHFVFREEGRVIARLTTQITTLAVPLHLAPPRPLQRQEITLQFIGGSDGFDPSGITTCFLAYLGSTVQIQATLFDAAAYVVLRLGNLGVSPSHISEVVLSHLHEDHLAGLPELILMGSHRVRLVTSTLIYRSLLRILEAMLDVPAHQVATLFDFYCLDPGTPLELEGRHFEAIYAIHSIPTIAVRVQGLCYSGDMRYDETWFSELEAQGVLLPWRREQLMRFAEGASILVQDVGGGSIHTTMSAQLLQTLSAKSQRLVLAHTNKHQLPEDSDGLGDRIEFAGSGMVVGMGAHVPGDTFTEMVETIAACPIFARLPIGERLILASQVEAVNWADGDVILHQGDPSDGVTYIVHSGLVAIDMDGAQMRLLGRGSSIGERGALLGEARTTTMHAHGELQLLKLTPEVFLPIARTLHLVEACTRADWMAELPMLRSLPWASLLDLALDFQPHHLLPGDILFSAGEPGYEGYLLVSGTMRLNDPAGNELALKAVPGTFIGGYAALLGAPRRTSALAVTPVIVWSLPASTLERLNLLYPHLLLHLRTIAE</sequence>
<feature type="domain" description="Cyclic nucleotide-binding" evidence="1">
    <location>
        <begin position="605"/>
        <end position="704"/>
    </location>
</feature>
<dbReference type="Proteomes" id="UP001193081">
    <property type="component" value="Unassembled WGS sequence"/>
</dbReference>
<dbReference type="RefSeq" id="WP_135480682.1">
    <property type="nucleotide sequence ID" value="NZ_SIJK02000059.1"/>
</dbReference>
<dbReference type="PANTHER" id="PTHR24567">
    <property type="entry name" value="CRP FAMILY TRANSCRIPTIONAL REGULATORY PROTEIN"/>
    <property type="match status" value="1"/>
</dbReference>
<evidence type="ECO:0000313" key="2">
    <source>
        <dbReference type="EMBL" id="MBP1468181.1"/>
    </source>
</evidence>
<feature type="domain" description="Cyclic nucleotide-binding" evidence="1">
    <location>
        <begin position="486"/>
        <end position="584"/>
    </location>
</feature>
<organism evidence="3 4">
    <name type="scientific">Candidatus Chloroploca mongolica</name>
    <dbReference type="NCBI Taxonomy" id="2528176"/>
    <lineage>
        <taxon>Bacteria</taxon>
        <taxon>Bacillati</taxon>
        <taxon>Chloroflexota</taxon>
        <taxon>Chloroflexia</taxon>
        <taxon>Chloroflexales</taxon>
        <taxon>Chloroflexineae</taxon>
        <taxon>Oscillochloridaceae</taxon>
        <taxon>Candidatus Chloroploca</taxon>
    </lineage>
</organism>
<dbReference type="PROSITE" id="PS50042">
    <property type="entry name" value="CNMP_BINDING_3"/>
    <property type="match status" value="2"/>
</dbReference>
<reference evidence="3 4" key="1">
    <citation type="submission" date="2021-03" db="EMBL/GenBank/DDBJ databases">
        <authorList>
            <person name="Grouzdev D.S."/>
        </authorList>
    </citation>
    <scope>NUCLEOTIDE SEQUENCE [LARGE SCALE GENOMIC DNA]</scope>
    <source>
        <strain evidence="3 4">M50-1</strain>
    </source>
</reference>
<accession>A0ABS4DGJ3</accession>
<dbReference type="EMBL" id="SIJK02000059">
    <property type="protein sequence ID" value="MBP1468181.1"/>
    <property type="molecule type" value="Genomic_DNA"/>
</dbReference>
<evidence type="ECO:0000313" key="4">
    <source>
        <dbReference type="Proteomes" id="UP001193081"/>
    </source>
</evidence>
<dbReference type="EMBL" id="SIJK02000076">
    <property type="protein sequence ID" value="MBP1468561.1"/>
    <property type="molecule type" value="Genomic_DNA"/>
</dbReference>
<dbReference type="SMART" id="SM00100">
    <property type="entry name" value="cNMP"/>
    <property type="match status" value="2"/>
</dbReference>
<dbReference type="Pfam" id="PF00027">
    <property type="entry name" value="cNMP_binding"/>
    <property type="match status" value="2"/>
</dbReference>
<dbReference type="InterPro" id="IPR000595">
    <property type="entry name" value="cNMP-bd_dom"/>
</dbReference>
<evidence type="ECO:0000313" key="3">
    <source>
        <dbReference type="EMBL" id="MBP1468561.1"/>
    </source>
</evidence>
<dbReference type="Gene3D" id="2.60.120.10">
    <property type="entry name" value="Jelly Rolls"/>
    <property type="match status" value="2"/>
</dbReference>
<keyword evidence="4" id="KW-1185">Reference proteome</keyword>
<name>A0ABS4DGJ3_9CHLR</name>
<gene>
    <name evidence="2" type="ORF">EYB53_020890</name>
    <name evidence="3" type="ORF">EYB53_022805</name>
</gene>
<proteinExistence type="predicted"/>
<evidence type="ECO:0000259" key="1">
    <source>
        <dbReference type="PROSITE" id="PS50042"/>
    </source>
</evidence>
<dbReference type="SUPFAM" id="SSF51206">
    <property type="entry name" value="cAMP-binding domain-like"/>
    <property type="match status" value="2"/>
</dbReference>
<dbReference type="CDD" id="cd00038">
    <property type="entry name" value="CAP_ED"/>
    <property type="match status" value="2"/>
</dbReference>
<comment type="caution">
    <text evidence="3">The sequence shown here is derived from an EMBL/GenBank/DDBJ whole genome shotgun (WGS) entry which is preliminary data.</text>
</comment>
<dbReference type="InterPro" id="IPR036866">
    <property type="entry name" value="RibonucZ/Hydroxyglut_hydro"/>
</dbReference>
<protein>
    <submittedName>
        <fullName evidence="3">Cyclic nucleotide-binding domain-containing protein</fullName>
    </submittedName>
</protein>
<dbReference type="PANTHER" id="PTHR24567:SF74">
    <property type="entry name" value="HTH-TYPE TRANSCRIPTIONAL REGULATOR ARCR"/>
    <property type="match status" value="1"/>
</dbReference>
<dbReference type="SUPFAM" id="SSF56281">
    <property type="entry name" value="Metallo-hydrolase/oxidoreductase"/>
    <property type="match status" value="1"/>
</dbReference>
<dbReference type="Gene3D" id="3.60.15.10">
    <property type="entry name" value="Ribonuclease Z/Hydroxyacylglutathione hydrolase-like"/>
    <property type="match status" value="1"/>
</dbReference>
<dbReference type="InterPro" id="IPR018490">
    <property type="entry name" value="cNMP-bd_dom_sf"/>
</dbReference>
<dbReference type="Pfam" id="PF23023">
    <property type="entry name" value="Anti-Pycsar_Apyc1"/>
    <property type="match status" value="1"/>
</dbReference>